<evidence type="ECO:0000256" key="1">
    <source>
        <dbReference type="SAM" id="Coils"/>
    </source>
</evidence>
<feature type="transmembrane region" description="Helical" evidence="2">
    <location>
        <begin position="45"/>
        <end position="63"/>
    </location>
</feature>
<keyword evidence="2" id="KW-1133">Transmembrane helix</keyword>
<proteinExistence type="predicted"/>
<dbReference type="EMBL" id="CP023173">
    <property type="protein sequence ID" value="ASZ09101.1"/>
    <property type="molecule type" value="Genomic_DNA"/>
</dbReference>
<dbReference type="RefSeq" id="WP_027875359.1">
    <property type="nucleotide sequence ID" value="NZ_CP023173.1"/>
</dbReference>
<evidence type="ECO:0000313" key="3">
    <source>
        <dbReference type="EMBL" id="ASZ09101.1"/>
    </source>
</evidence>
<accession>A0A249SNP4</accession>
<dbReference type="Proteomes" id="UP000232229">
    <property type="component" value="Chromosome"/>
</dbReference>
<evidence type="ECO:0000256" key="2">
    <source>
        <dbReference type="SAM" id="Phobius"/>
    </source>
</evidence>
<dbReference type="AlphaFoldDB" id="A0A249SNP4"/>
<sequence length="102" mass="12092">MSEQILKRNLDLTIEELVKQNAQLKEKNKELYKQVNKIDSKTAGWLRLLWFIPILGWVIYNAIMTGRKSSQKYLNQVLPIKEKIAINEFQVVYNEKIIDDKK</sequence>
<keyword evidence="1" id="KW-0175">Coiled coil</keyword>
<name>A0A249SNP4_9MOLU</name>
<protein>
    <submittedName>
        <fullName evidence="3">Uncharacterized protein</fullName>
    </submittedName>
</protein>
<keyword evidence="4" id="KW-1185">Reference proteome</keyword>
<gene>
    <name evidence="3" type="ORF">CK556_01865</name>
</gene>
<feature type="coiled-coil region" evidence="1">
    <location>
        <begin position="7"/>
        <end position="41"/>
    </location>
</feature>
<evidence type="ECO:0000313" key="4">
    <source>
        <dbReference type="Proteomes" id="UP000232229"/>
    </source>
</evidence>
<keyword evidence="2" id="KW-0812">Transmembrane</keyword>
<keyword evidence="2" id="KW-0472">Membrane</keyword>
<reference evidence="3 4" key="1">
    <citation type="submission" date="2017-08" db="EMBL/GenBank/DDBJ databases">
        <title>Complete Genome Sequence of Mesoplasma chauliocola.</title>
        <authorList>
            <person name="Knight T.F.Jr."/>
            <person name="Citino T."/>
        </authorList>
    </citation>
    <scope>NUCLEOTIDE SEQUENCE [LARGE SCALE GENOMIC DNA]</scope>
    <source>
        <strain evidence="3 4">CHPA-2</strain>
    </source>
</reference>
<dbReference type="KEGG" id="mchc:CK556_01865"/>
<organism evidence="3 4">
    <name type="scientific">Mesoplasma chauliocola</name>
    <dbReference type="NCBI Taxonomy" id="216427"/>
    <lineage>
        <taxon>Bacteria</taxon>
        <taxon>Bacillati</taxon>
        <taxon>Mycoplasmatota</taxon>
        <taxon>Mollicutes</taxon>
        <taxon>Entomoplasmatales</taxon>
        <taxon>Entomoplasmataceae</taxon>
        <taxon>Mesoplasma</taxon>
    </lineage>
</organism>